<sequence>MGVKCDQLWNTLDLILVAALPGIGLALLVGVTIQTIYYCKKRSKKDTNDHREQRSLSGLQPQHNSAHAFHTAMRPQHDQGQNPWSPSFHSVLPRSPVSPPQQSSGRNYNMTHEPKEDSAYIYPSYNWDGSLGTAKPEGSYGDKYSLTMHMKPLFFIYINVLWKFLLWLSKPGLAWTSIHVDMGLIPGLTQWVKGSGVAMSCGVGHRHGLDLVLLWLWHRPTAAALISLLAWEPPYAVGAAVKK</sequence>
<dbReference type="Ensembl" id="ENSSSCT00060031842.1">
    <property type="protein sequence ID" value="ENSSSCP00060013642.1"/>
    <property type="gene ID" value="ENSSSCG00060023472.1"/>
</dbReference>
<keyword evidence="2" id="KW-0812">Transmembrane</keyword>
<evidence type="ECO:0000313" key="3">
    <source>
        <dbReference type="Ensembl" id="ENSSSCP00030017439.1"/>
    </source>
</evidence>
<evidence type="ECO:0000313" key="4">
    <source>
        <dbReference type="Proteomes" id="UP000694570"/>
    </source>
</evidence>
<feature type="compositionally biased region" description="Low complexity" evidence="1">
    <location>
        <begin position="90"/>
        <end position="104"/>
    </location>
</feature>
<dbReference type="Proteomes" id="UP000694570">
    <property type="component" value="Unplaced"/>
</dbReference>
<feature type="compositionally biased region" description="Polar residues" evidence="1">
    <location>
        <begin position="55"/>
        <end position="65"/>
    </location>
</feature>
<dbReference type="Ensembl" id="ENSSSCT00030037976.1">
    <property type="protein sequence ID" value="ENSSSCP00030017439.1"/>
    <property type="gene ID" value="ENSSSCG00030027146.1"/>
</dbReference>
<proteinExistence type="predicted"/>
<feature type="compositionally biased region" description="Polar residues" evidence="1">
    <location>
        <begin position="78"/>
        <end position="88"/>
    </location>
</feature>
<accession>A0A8D1C4E8</accession>
<organism evidence="3 4">
    <name type="scientific">Sus scrofa</name>
    <name type="common">Pig</name>
    <dbReference type="NCBI Taxonomy" id="9823"/>
    <lineage>
        <taxon>Eukaryota</taxon>
        <taxon>Metazoa</taxon>
        <taxon>Chordata</taxon>
        <taxon>Craniata</taxon>
        <taxon>Vertebrata</taxon>
        <taxon>Euteleostomi</taxon>
        <taxon>Mammalia</taxon>
        <taxon>Eutheria</taxon>
        <taxon>Laurasiatheria</taxon>
        <taxon>Artiodactyla</taxon>
        <taxon>Suina</taxon>
        <taxon>Suidae</taxon>
        <taxon>Sus</taxon>
    </lineage>
</organism>
<feature type="region of interest" description="Disordered" evidence="1">
    <location>
        <begin position="43"/>
        <end position="110"/>
    </location>
</feature>
<feature type="compositionally biased region" description="Basic and acidic residues" evidence="1">
    <location>
        <begin position="45"/>
        <end position="54"/>
    </location>
</feature>
<evidence type="ECO:0000256" key="1">
    <source>
        <dbReference type="SAM" id="MobiDB-lite"/>
    </source>
</evidence>
<keyword evidence="2" id="KW-1133">Transmembrane helix</keyword>
<dbReference type="AlphaFoldDB" id="A0A8D1C4E8"/>
<dbReference type="Proteomes" id="UP000694723">
    <property type="component" value="Unplaced"/>
</dbReference>
<evidence type="ECO:0000256" key="2">
    <source>
        <dbReference type="SAM" id="Phobius"/>
    </source>
</evidence>
<protein>
    <submittedName>
        <fullName evidence="3">Uncharacterized protein</fullName>
    </submittedName>
</protein>
<reference evidence="3" key="1">
    <citation type="submission" date="2025-05" db="UniProtKB">
        <authorList>
            <consortium name="Ensembl"/>
        </authorList>
    </citation>
    <scope>IDENTIFICATION</scope>
</reference>
<keyword evidence="2" id="KW-0472">Membrane</keyword>
<feature type="transmembrane region" description="Helical" evidence="2">
    <location>
        <begin position="14"/>
        <end position="38"/>
    </location>
</feature>
<feature type="transmembrane region" description="Helical" evidence="2">
    <location>
        <begin position="153"/>
        <end position="169"/>
    </location>
</feature>
<name>A0A8D1C4E8_PIG</name>